<comment type="caution">
    <text evidence="1">The sequence shown here is derived from an EMBL/GenBank/DDBJ whole genome shotgun (WGS) entry which is preliminary data.</text>
</comment>
<gene>
    <name evidence="1" type="ORF">LX76_04540</name>
</gene>
<accession>A0A2W7QFT7</accession>
<dbReference type="AlphaFoldDB" id="A0A2W7QFT7"/>
<reference evidence="1 2" key="1">
    <citation type="submission" date="2018-06" db="EMBL/GenBank/DDBJ databases">
        <title>Genomic Encyclopedia of Archaeal and Bacterial Type Strains, Phase II (KMG-II): from individual species to whole genera.</title>
        <authorList>
            <person name="Goeker M."/>
        </authorList>
    </citation>
    <scope>NUCLEOTIDE SEQUENCE [LARGE SCALE GENOMIC DNA]</scope>
    <source>
        <strain evidence="1 2">DSM 18774</strain>
    </source>
</reference>
<protein>
    <submittedName>
        <fullName evidence="1">Uncharacterized protein</fullName>
    </submittedName>
</protein>
<evidence type="ECO:0000313" key="2">
    <source>
        <dbReference type="Proteomes" id="UP000249538"/>
    </source>
</evidence>
<sequence>MTIYSPDQPFFLPPRTADNNGVDFLGLRQTNLDMMAEMIPSINNVTGYIRPFSLVCWVFWKFYDLCSTAGFGDPSSKDIDRFRERIEVLFSWGASMSQNGGRIPGTGAVPPTASSDGQYPLTFKDWKRIQSSTSLIAALWYGPASKIATGLGFLMPLRGKAGFFRVTGLGIRLAEALDAQLRSDKELYSRLLATLAPVTASKKDAASLWKIWAPDQLLEAERVAFHSALFSKKEIGDRSGLLGRRSTTLALAMHHMRHCTAPAYVADIRQGMALSIGQGGAPYTIPETLVSTRNSWLTLQMRQLQRLSMECLLSWCEDRILADRIKETYAMAARFKEGWDSAESGFDGLTKVNDMIAQLDEQADSIGGFVAAVNGKRLQNPFNLIATIQQLLRARDPSVAHYAFLGILLCVAYAGAAANEASSLRLGGAPRLALDIVRRRMIGLGAVSAREAFQYILEAMIISQHFATAVNRFDGRKQRLRLTIEETGLEALIRKPWEPTVTEDRLPTLLSLAAQAGIVSRNEENAFAAV</sequence>
<proteinExistence type="predicted"/>
<organism evidence="1 2">
    <name type="scientific">Cereibacter changlensis</name>
    <dbReference type="NCBI Taxonomy" id="402884"/>
    <lineage>
        <taxon>Bacteria</taxon>
        <taxon>Pseudomonadati</taxon>
        <taxon>Pseudomonadota</taxon>
        <taxon>Alphaproteobacteria</taxon>
        <taxon>Rhodobacterales</taxon>
        <taxon>Paracoccaceae</taxon>
        <taxon>Cereibacter</taxon>
    </lineage>
</organism>
<name>A0A2W7QFT7_9RHOB</name>
<dbReference type="EMBL" id="QKZS01000039">
    <property type="protein sequence ID" value="PZX47041.1"/>
    <property type="molecule type" value="Genomic_DNA"/>
</dbReference>
<dbReference type="RefSeq" id="WP_146170645.1">
    <property type="nucleotide sequence ID" value="NZ_QKZS01000039.1"/>
</dbReference>
<evidence type="ECO:0000313" key="1">
    <source>
        <dbReference type="EMBL" id="PZX47041.1"/>
    </source>
</evidence>
<dbReference type="Proteomes" id="UP000249538">
    <property type="component" value="Unassembled WGS sequence"/>
</dbReference>